<sequence length="193" mass="21247">MFYSPSVNAFFPVALRADYKAAGTWPTDAVKITNEEWQTYGRGEPPEGHRRGADENGRPTWVPIPPPDLDTLAVRKGREIKAALDVELDTGLPYTMPDGTADVVQMRTEDRQNLIGLAIEARDLVVAGETAAAQEFRAASNIRYAMTPEQVIAMTDTALAHYKALLQQSWDRKDAIDQALAAGDRFSLAAVTW</sequence>
<organism evidence="3 4">
    <name type="scientific">Halomonas korlensis</name>
    <dbReference type="NCBI Taxonomy" id="463301"/>
    <lineage>
        <taxon>Bacteria</taxon>
        <taxon>Pseudomonadati</taxon>
        <taxon>Pseudomonadota</taxon>
        <taxon>Gammaproteobacteria</taxon>
        <taxon>Oceanospirillales</taxon>
        <taxon>Halomonadaceae</taxon>
        <taxon>Halomonas</taxon>
    </lineage>
</organism>
<dbReference type="Proteomes" id="UP000198693">
    <property type="component" value="Unassembled WGS sequence"/>
</dbReference>
<feature type="domain" description="DUF4376" evidence="2">
    <location>
        <begin position="75"/>
        <end position="181"/>
    </location>
</feature>
<keyword evidence="4" id="KW-1185">Reference proteome</keyword>
<feature type="region of interest" description="Disordered" evidence="1">
    <location>
        <begin position="38"/>
        <end position="61"/>
    </location>
</feature>
<proteinExistence type="predicted"/>
<dbReference type="EMBL" id="FPBP01000009">
    <property type="protein sequence ID" value="SFU80106.1"/>
    <property type="molecule type" value="Genomic_DNA"/>
</dbReference>
<feature type="compositionally biased region" description="Basic and acidic residues" evidence="1">
    <location>
        <begin position="44"/>
        <end position="57"/>
    </location>
</feature>
<evidence type="ECO:0000313" key="3">
    <source>
        <dbReference type="EMBL" id="SFU80106.1"/>
    </source>
</evidence>
<evidence type="ECO:0000256" key="1">
    <source>
        <dbReference type="SAM" id="MobiDB-lite"/>
    </source>
</evidence>
<gene>
    <name evidence="3" type="ORF">SAMN04487955_10957</name>
</gene>
<dbReference type="InterPro" id="IPR025484">
    <property type="entry name" value="DUF4376"/>
</dbReference>
<name>A0A1I7J4J1_9GAMM</name>
<dbReference type="AlphaFoldDB" id="A0A1I7J4J1"/>
<dbReference type="STRING" id="463301.SAMN04487955_10957"/>
<dbReference type="Pfam" id="PF14301">
    <property type="entry name" value="DUF4376"/>
    <property type="match status" value="1"/>
</dbReference>
<evidence type="ECO:0000259" key="2">
    <source>
        <dbReference type="Pfam" id="PF14301"/>
    </source>
</evidence>
<protein>
    <recommendedName>
        <fullName evidence="2">DUF4376 domain-containing protein</fullName>
    </recommendedName>
</protein>
<reference evidence="4" key="1">
    <citation type="submission" date="2016-10" db="EMBL/GenBank/DDBJ databases">
        <authorList>
            <person name="Varghese N."/>
            <person name="Submissions S."/>
        </authorList>
    </citation>
    <scope>NUCLEOTIDE SEQUENCE [LARGE SCALE GENOMIC DNA]</scope>
    <source>
        <strain evidence="4">CGMCC 1.6981</strain>
    </source>
</reference>
<accession>A0A1I7J4J1</accession>
<dbReference type="RefSeq" id="WP_089796410.1">
    <property type="nucleotide sequence ID" value="NZ_FPBP01000009.1"/>
</dbReference>
<dbReference type="OrthoDB" id="8596093at2"/>
<evidence type="ECO:0000313" key="4">
    <source>
        <dbReference type="Proteomes" id="UP000198693"/>
    </source>
</evidence>